<protein>
    <submittedName>
        <fullName evidence="1">Alpha-1 2-mannosidase</fullName>
    </submittedName>
</protein>
<dbReference type="Proteomes" id="UP000317465">
    <property type="component" value="Chromosome"/>
</dbReference>
<organism evidence="1 2">
    <name type="scientific">Alistipes onderdonkii subsp. vulgaris</name>
    <dbReference type="NCBI Taxonomy" id="2585117"/>
    <lineage>
        <taxon>Bacteria</taxon>
        <taxon>Pseudomonadati</taxon>
        <taxon>Bacteroidota</taxon>
        <taxon>Bacteroidia</taxon>
        <taxon>Bacteroidales</taxon>
        <taxon>Rikenellaceae</taxon>
        <taxon>Alistipes</taxon>
    </lineage>
</organism>
<evidence type="ECO:0000313" key="1">
    <source>
        <dbReference type="EMBL" id="BBL07930.1"/>
    </source>
</evidence>
<sequence>MLRRYGCRGLQYRPGILIFDGTLYGRGAYTETAMTKKLTFALLALGLLACAPRPAGPVDYVDPFIGTGYHGHTYPGATTPFGMVQLSPDTRAGDWDACAGYHYDDTTIDGFSHTHLSGTGCADLADILFHPTTREIVLHDGACVLQPYFFSHGDEKASCGYYAVELPGENIRVELTAAPRTGVHRYTFTGKGPRQVVVDLMHTIAEEQVDMRELRTTAPDEIAGMRRTQGWVPDQYVFFSARFSEPFADVRLLGDKQAVLTFAPDTETLTIAVGLSSVSAANARLNSVAEVPELDFDAVHARAAALWREALGDIVVEGGSRDEMVNFYTAQYHTKLTPNLMSDVNGEYRRHDQRIARMPQGGAYYSTFSLWDTFRAWNPLQTLVDTTLVNDMIRSMLDMYDITGELPIWPLASGETGTMIGYHAASVIADAYLKGIRGYDAEKALDAMIRSSNINKKGSDYYVVQGFIPSNIKRESVSCTLEYAYDDWAISRMAGAMGRDDVAREYAQRALNYANVFDGSTCFFRGRGTDGNWSEPFEEFATGRDYTEATPWHYRFFVPHDVNGLAGLFGSREAFVRELDRLFTLESDEMQLDVSDVTGLMGQYAHGNEPSHHMAYLYNYVGQPWRTQELTRSLLHGMYAPTPAGIIGNEDCGQMSAWYIFSSLGFYPVCPGSNQFALTAPQFPKAVVRLANGRTLTVTANNPRRNTYIASVTLDGVPVTENFITYEQLMQGGELHFELRTEPDYARGTDAAAEPYSLTRGQVVSIPYTTQNVSLFTEPVAVALATTTAGAEIRYTLDGSEPDETSVLYAGPVVVDRSLTLKARGFKPGAAPSRTLTLQAEKAVFRKGLPGAGAAMRPGVAYACYEGVFSHVDEIRRGKLVASGTMPEPSIADAPQEDHFGYIFNGWIRIPERGVWEFMTKSDDGSVLVIGDRKVVDNDGSHASVMATGRVALEAGLHPYTLMYFEDYEGQDLSWGWRAPGAAGFEQIPAERLYVEFPDCPADFK</sequence>
<dbReference type="EMBL" id="AP019737">
    <property type="protein sequence ID" value="BBL07930.1"/>
    <property type="molecule type" value="Genomic_DNA"/>
</dbReference>
<reference evidence="1 2" key="1">
    <citation type="journal article" date="2020" name="Int. J. Syst. Evol. Microbiol.">
        <title>Alistipes communis sp. nov., Alistipes dispar sp. nov. and Alistipes onderdonkii subsp. vulgaris subsp. nov., isolated from human faeces, and creation of Alistipes onderdonkii subsp. onderdonkii subsp. nov.</title>
        <authorList>
            <person name="Sakamoto M."/>
            <person name="Ikeyama N."/>
            <person name="Ogata Y."/>
            <person name="Suda W."/>
            <person name="Iino T."/>
            <person name="Hattori M."/>
            <person name="Ohkuma M."/>
        </authorList>
    </citation>
    <scope>NUCLEOTIDE SEQUENCE [LARGE SCALE GENOMIC DNA]</scope>
    <source>
        <strain evidence="1 2">5CPYCFAH4</strain>
    </source>
</reference>
<keyword evidence="2" id="KW-1185">Reference proteome</keyword>
<evidence type="ECO:0000313" key="2">
    <source>
        <dbReference type="Proteomes" id="UP000317465"/>
    </source>
</evidence>
<name>A0ACA8QT78_9BACT</name>
<proteinExistence type="predicted"/>
<accession>A0ACA8QT78</accession>
<gene>
    <name evidence="1" type="ORF">A5CPYCFAH4_01540</name>
</gene>